<dbReference type="Proteomes" id="UP001551582">
    <property type="component" value="Unassembled WGS sequence"/>
</dbReference>
<keyword evidence="3 5" id="KW-1133">Transmembrane helix</keyword>
<gene>
    <name evidence="6" type="ORF">AB0D65_22255</name>
</gene>
<reference evidence="6 7" key="1">
    <citation type="submission" date="2024-06" db="EMBL/GenBank/DDBJ databases">
        <title>The Natural Products Discovery Center: Release of the First 8490 Sequenced Strains for Exploring Actinobacteria Biosynthetic Diversity.</title>
        <authorList>
            <person name="Kalkreuter E."/>
            <person name="Kautsar S.A."/>
            <person name="Yang D."/>
            <person name="Bader C.D."/>
            <person name="Teijaro C.N."/>
            <person name="Fluegel L."/>
            <person name="Davis C.M."/>
            <person name="Simpson J.R."/>
            <person name="Lauterbach L."/>
            <person name="Steele A.D."/>
            <person name="Gui C."/>
            <person name="Meng S."/>
            <person name="Li G."/>
            <person name="Viehrig K."/>
            <person name="Ye F."/>
            <person name="Su P."/>
            <person name="Kiefer A.F."/>
            <person name="Nichols A."/>
            <person name="Cepeda A.J."/>
            <person name="Yan W."/>
            <person name="Fan B."/>
            <person name="Jiang Y."/>
            <person name="Adhikari A."/>
            <person name="Zheng C.-J."/>
            <person name="Schuster L."/>
            <person name="Cowan T.M."/>
            <person name="Smanski M.J."/>
            <person name="Chevrette M.G."/>
            <person name="De Carvalho L.P.S."/>
            <person name="Shen B."/>
        </authorList>
    </citation>
    <scope>NUCLEOTIDE SEQUENCE [LARGE SCALE GENOMIC DNA]</scope>
    <source>
        <strain evidence="6 7">NPDC048274</strain>
    </source>
</reference>
<accession>A0ABV3E8Z8</accession>
<evidence type="ECO:0000256" key="2">
    <source>
        <dbReference type="ARBA" id="ARBA00022692"/>
    </source>
</evidence>
<comment type="subcellular location">
    <subcellularLocation>
        <location evidence="1">Membrane</location>
        <topology evidence="1">Multi-pass membrane protein</topology>
    </subcellularLocation>
</comment>
<evidence type="ECO:0000313" key="6">
    <source>
        <dbReference type="EMBL" id="MEU9353613.1"/>
    </source>
</evidence>
<keyword evidence="4 5" id="KW-0472">Membrane</keyword>
<evidence type="ECO:0000256" key="4">
    <source>
        <dbReference type="ARBA" id="ARBA00023136"/>
    </source>
</evidence>
<keyword evidence="2 5" id="KW-0812">Transmembrane</keyword>
<dbReference type="EMBL" id="JBEZLS010000015">
    <property type="protein sequence ID" value="MEU9353613.1"/>
    <property type="molecule type" value="Genomic_DNA"/>
</dbReference>
<evidence type="ECO:0000256" key="5">
    <source>
        <dbReference type="SAM" id="Phobius"/>
    </source>
</evidence>
<feature type="transmembrane region" description="Helical" evidence="5">
    <location>
        <begin position="44"/>
        <end position="61"/>
    </location>
</feature>
<evidence type="ECO:0000313" key="7">
    <source>
        <dbReference type="Proteomes" id="UP001551582"/>
    </source>
</evidence>
<protein>
    <submittedName>
        <fullName evidence="6">Isoprenylcysteine carboxylmethyltransferase family protein</fullName>
    </submittedName>
</protein>
<feature type="transmembrane region" description="Helical" evidence="5">
    <location>
        <begin position="126"/>
        <end position="152"/>
    </location>
</feature>
<comment type="caution">
    <text evidence="6">The sequence shown here is derived from an EMBL/GenBank/DDBJ whole genome shotgun (WGS) entry which is preliminary data.</text>
</comment>
<feature type="transmembrane region" description="Helical" evidence="5">
    <location>
        <begin position="73"/>
        <end position="91"/>
    </location>
</feature>
<dbReference type="RefSeq" id="WP_359983592.1">
    <property type="nucleotide sequence ID" value="NZ_JBEZLS010000015.1"/>
</dbReference>
<sequence>MSGGVLFTVLVLAVGLERVAELFVSHRNAVRSLAQGGVEAGRGHYPFMVVLHTGLLVGALVEVWVRRPDIVPVLAWAMLALVAASQALRWWCVATLGRQWNTRVIVVPGAARVTCGPYRRLPHPNYLAVVVEGLALPLVHSAWVTAVVFTVLNGFLLATRVRVENTALARLA</sequence>
<evidence type="ECO:0000256" key="1">
    <source>
        <dbReference type="ARBA" id="ARBA00004141"/>
    </source>
</evidence>
<proteinExistence type="predicted"/>
<organism evidence="6 7">
    <name type="scientific">Streptomyces griseoloalbus</name>
    <dbReference type="NCBI Taxonomy" id="67303"/>
    <lineage>
        <taxon>Bacteria</taxon>
        <taxon>Bacillati</taxon>
        <taxon>Actinomycetota</taxon>
        <taxon>Actinomycetes</taxon>
        <taxon>Kitasatosporales</taxon>
        <taxon>Streptomycetaceae</taxon>
        <taxon>Streptomyces</taxon>
    </lineage>
</organism>
<keyword evidence="7" id="KW-1185">Reference proteome</keyword>
<dbReference type="Gene3D" id="1.20.120.1630">
    <property type="match status" value="1"/>
</dbReference>
<evidence type="ECO:0000256" key="3">
    <source>
        <dbReference type="ARBA" id="ARBA00022989"/>
    </source>
</evidence>
<dbReference type="Pfam" id="PF04140">
    <property type="entry name" value="ICMT"/>
    <property type="match status" value="1"/>
</dbReference>
<name>A0ABV3E8Z8_9ACTN</name>
<dbReference type="InterPro" id="IPR007269">
    <property type="entry name" value="ICMT_MeTrfase"/>
</dbReference>